<reference evidence="3" key="1">
    <citation type="submission" date="2016-10" db="EMBL/GenBank/DDBJ databases">
        <authorList>
            <person name="Varghese N."/>
            <person name="Submissions S."/>
        </authorList>
    </citation>
    <scope>NUCLEOTIDE SEQUENCE [LARGE SCALE GENOMIC DNA]</scope>
    <source>
        <strain evidence="3">DSM 45843</strain>
    </source>
</reference>
<dbReference type="AlphaFoldDB" id="A0A1H0PIE1"/>
<evidence type="ECO:0000313" key="3">
    <source>
        <dbReference type="Proteomes" id="UP000199088"/>
    </source>
</evidence>
<keyword evidence="1" id="KW-0812">Transmembrane</keyword>
<dbReference type="Proteomes" id="UP000199088">
    <property type="component" value="Unassembled WGS sequence"/>
</dbReference>
<evidence type="ECO:0000256" key="1">
    <source>
        <dbReference type="SAM" id="Phobius"/>
    </source>
</evidence>
<sequence>MTSTRVHTPSRQEAPGALRSDTTRVVAVVVAAVAQVVGSPLGSALSGRSVGDVSDGARSLVTPAGYAFSIWGLIFLGSLAWAVYQALPAQRSRLVHRATGWPLAAAFAGNAVWETVYPFGGAWQYVTQVLIFGITAAAAVGFARLQRDDVRGDLRGWARALPAATAGLLLGWVTVAPVAQVGNTGVALGADPATTSSEVWAVVAMVAVAVVGAFVVLSSRVAAGPFAAAVVWGLVAIAVAGGPLPVTVAALGAAAVVLVSLVVRASSSRTSTGSVLLG</sequence>
<dbReference type="PANTHER" id="PTHR33802:SF1">
    <property type="entry name" value="XK-RELATED PROTEIN"/>
    <property type="match status" value="1"/>
</dbReference>
<feature type="transmembrane region" description="Helical" evidence="1">
    <location>
        <begin position="157"/>
        <end position="179"/>
    </location>
</feature>
<keyword evidence="3" id="KW-1185">Reference proteome</keyword>
<dbReference type="STRING" id="1052260.SAMN05660199_03105"/>
<gene>
    <name evidence="2" type="ORF">SAMN05660199_03105</name>
</gene>
<dbReference type="EMBL" id="FNIR01000009">
    <property type="protein sequence ID" value="SDP04862.1"/>
    <property type="molecule type" value="Genomic_DNA"/>
</dbReference>
<keyword evidence="1" id="KW-1133">Transmembrane helix</keyword>
<name>A0A1H0PIE1_9ACTN</name>
<protein>
    <submittedName>
        <fullName evidence="2">TspO and MBR related proteins</fullName>
    </submittedName>
</protein>
<feature type="transmembrane region" description="Helical" evidence="1">
    <location>
        <begin position="94"/>
        <end position="113"/>
    </location>
</feature>
<feature type="transmembrane region" description="Helical" evidence="1">
    <location>
        <begin position="199"/>
        <end position="217"/>
    </location>
</feature>
<feature type="transmembrane region" description="Helical" evidence="1">
    <location>
        <begin position="246"/>
        <end position="263"/>
    </location>
</feature>
<feature type="transmembrane region" description="Helical" evidence="1">
    <location>
        <begin position="125"/>
        <end position="145"/>
    </location>
</feature>
<accession>A0A1H0PIE1</accession>
<dbReference type="PANTHER" id="PTHR33802">
    <property type="entry name" value="SI:CH211-161H7.5-RELATED"/>
    <property type="match status" value="1"/>
</dbReference>
<feature type="transmembrane region" description="Helical" evidence="1">
    <location>
        <begin position="65"/>
        <end position="87"/>
    </location>
</feature>
<keyword evidence="1" id="KW-0472">Membrane</keyword>
<dbReference type="RefSeq" id="WP_131801749.1">
    <property type="nucleotide sequence ID" value="NZ_FNIR01000009.1"/>
</dbReference>
<organism evidence="2 3">
    <name type="scientific">Klenkia soli</name>
    <dbReference type="NCBI Taxonomy" id="1052260"/>
    <lineage>
        <taxon>Bacteria</taxon>
        <taxon>Bacillati</taxon>
        <taxon>Actinomycetota</taxon>
        <taxon>Actinomycetes</taxon>
        <taxon>Geodermatophilales</taxon>
        <taxon>Geodermatophilaceae</taxon>
        <taxon>Klenkia</taxon>
    </lineage>
</organism>
<dbReference type="OrthoDB" id="5189031at2"/>
<proteinExistence type="predicted"/>
<evidence type="ECO:0000313" key="2">
    <source>
        <dbReference type="EMBL" id="SDP04862.1"/>
    </source>
</evidence>
<feature type="transmembrane region" description="Helical" evidence="1">
    <location>
        <begin position="25"/>
        <end position="45"/>
    </location>
</feature>
<feature type="transmembrane region" description="Helical" evidence="1">
    <location>
        <begin position="222"/>
        <end position="240"/>
    </location>
</feature>